<gene>
    <name evidence="2" type="ORF">Hs30E_08880</name>
</gene>
<keyword evidence="1" id="KW-1133">Transmembrane helix</keyword>
<sequence length="252" mass="27665">MNTKQLATQTGISILKMVIIPIICFFILRQVSRIMQGVVSSGSGPSLVFLAPGTIIHEGSHWLFMKIFSFGTIHFQEVQLFSPKTAPNGATTLGYVVPLYNKLNPLHQMGLFFGGFAPVVGISSVLGAIYYAVFPKTMQKIVHGFNNKSILANIKSTFRTILSPIDKDVAWWAIALLVLAVIIIGTGFTLSNSDFFSMLHGCFTPILLVMILSLLGILTPDIQNGFLVIFVSMMMILTIIMLVLGMILTFIF</sequence>
<comment type="caution">
    <text evidence="2">The sequence shown here is derived from an EMBL/GenBank/DDBJ whole genome shotgun (WGS) entry which is preliminary data.</text>
</comment>
<accession>A0A6A0BES4</accession>
<feature type="transmembrane region" description="Helical" evidence="1">
    <location>
        <begin position="111"/>
        <end position="133"/>
    </location>
</feature>
<keyword evidence="1" id="KW-0812">Transmembrane</keyword>
<feature type="transmembrane region" description="Helical" evidence="1">
    <location>
        <begin position="6"/>
        <end position="28"/>
    </location>
</feature>
<keyword evidence="3" id="KW-1185">Reference proteome</keyword>
<name>A0A6A0BES4_9LACT</name>
<proteinExistence type="predicted"/>
<evidence type="ECO:0000313" key="2">
    <source>
        <dbReference type="EMBL" id="GFH42337.1"/>
    </source>
</evidence>
<dbReference type="RefSeq" id="WP_172208329.1">
    <property type="nucleotide sequence ID" value="NZ_BLLI01000020.1"/>
</dbReference>
<keyword evidence="1" id="KW-0472">Membrane</keyword>
<organism evidence="2 3">
    <name type="scientific">Pseudolactococcus hodotermopsidis</name>
    <dbReference type="NCBI Taxonomy" id="2709157"/>
    <lineage>
        <taxon>Bacteria</taxon>
        <taxon>Bacillati</taxon>
        <taxon>Bacillota</taxon>
        <taxon>Bacilli</taxon>
        <taxon>Lactobacillales</taxon>
        <taxon>Streptococcaceae</taxon>
        <taxon>Pseudolactococcus</taxon>
    </lineage>
</organism>
<protein>
    <submittedName>
        <fullName evidence="2">Uncharacterized protein</fullName>
    </submittedName>
</protein>
<evidence type="ECO:0000313" key="3">
    <source>
        <dbReference type="Proteomes" id="UP000480303"/>
    </source>
</evidence>
<dbReference type="EMBL" id="BLLI01000020">
    <property type="protein sequence ID" value="GFH42337.1"/>
    <property type="molecule type" value="Genomic_DNA"/>
</dbReference>
<dbReference type="AlphaFoldDB" id="A0A6A0BES4"/>
<feature type="transmembrane region" description="Helical" evidence="1">
    <location>
        <begin position="202"/>
        <end position="220"/>
    </location>
</feature>
<dbReference type="Proteomes" id="UP000480303">
    <property type="component" value="Unassembled WGS sequence"/>
</dbReference>
<reference evidence="2 3" key="1">
    <citation type="submission" date="2020-02" db="EMBL/GenBank/DDBJ databases">
        <title>Draft genome sequence of Lactococcus sp. Hs30E4-3.</title>
        <authorList>
            <person name="Noda S."/>
            <person name="Yuki M."/>
            <person name="Ohkuma M."/>
        </authorList>
    </citation>
    <scope>NUCLEOTIDE SEQUENCE [LARGE SCALE GENOMIC DNA]</scope>
    <source>
        <strain evidence="2 3">Hs30E4-3</strain>
    </source>
</reference>
<feature type="transmembrane region" description="Helical" evidence="1">
    <location>
        <begin position="226"/>
        <end position="251"/>
    </location>
</feature>
<evidence type="ECO:0000256" key="1">
    <source>
        <dbReference type="SAM" id="Phobius"/>
    </source>
</evidence>
<feature type="transmembrane region" description="Helical" evidence="1">
    <location>
        <begin position="169"/>
        <end position="190"/>
    </location>
</feature>